<protein>
    <recommendedName>
        <fullName evidence="3">Terminase</fullName>
    </recommendedName>
</protein>
<organism evidence="1 2">
    <name type="scientific">Deinococcus seoulensis</name>
    <dbReference type="NCBI Taxonomy" id="1837379"/>
    <lineage>
        <taxon>Bacteria</taxon>
        <taxon>Thermotogati</taxon>
        <taxon>Deinococcota</taxon>
        <taxon>Deinococci</taxon>
        <taxon>Deinococcales</taxon>
        <taxon>Deinococcaceae</taxon>
        <taxon>Deinococcus</taxon>
    </lineage>
</organism>
<evidence type="ECO:0000313" key="1">
    <source>
        <dbReference type="EMBL" id="GGR62265.1"/>
    </source>
</evidence>
<dbReference type="Gene3D" id="3.30.420.240">
    <property type="match status" value="1"/>
</dbReference>
<evidence type="ECO:0008006" key="3">
    <source>
        <dbReference type="Google" id="ProtNLM"/>
    </source>
</evidence>
<dbReference type="EMBL" id="BMQM01000017">
    <property type="protein sequence ID" value="GGR62265.1"/>
    <property type="molecule type" value="Genomic_DNA"/>
</dbReference>
<name>A0ABQ2RWU3_9DEIO</name>
<dbReference type="Proteomes" id="UP000634308">
    <property type="component" value="Unassembled WGS sequence"/>
</dbReference>
<proteinExistence type="predicted"/>
<dbReference type="RefSeq" id="WP_189065354.1">
    <property type="nucleotide sequence ID" value="NZ_BMQM01000017.1"/>
</dbReference>
<evidence type="ECO:0000313" key="2">
    <source>
        <dbReference type="Proteomes" id="UP000634308"/>
    </source>
</evidence>
<comment type="caution">
    <text evidence="1">The sequence shown here is derived from an EMBL/GenBank/DDBJ whole genome shotgun (WGS) entry which is preliminary data.</text>
</comment>
<dbReference type="InterPro" id="IPR027417">
    <property type="entry name" value="P-loop_NTPase"/>
</dbReference>
<keyword evidence="2" id="KW-1185">Reference proteome</keyword>
<reference evidence="2" key="1">
    <citation type="journal article" date="2019" name="Int. J. Syst. Evol. Microbiol.">
        <title>The Global Catalogue of Microorganisms (GCM) 10K type strain sequencing project: providing services to taxonomists for standard genome sequencing and annotation.</title>
        <authorList>
            <consortium name="The Broad Institute Genomics Platform"/>
            <consortium name="The Broad Institute Genome Sequencing Center for Infectious Disease"/>
            <person name="Wu L."/>
            <person name="Ma J."/>
        </authorList>
    </citation>
    <scope>NUCLEOTIDE SEQUENCE [LARGE SCALE GENOMIC DNA]</scope>
    <source>
        <strain evidence="2">JCM 31404</strain>
    </source>
</reference>
<gene>
    <name evidence="1" type="ORF">GCM10008959_25280</name>
</gene>
<sequence>MTLISGSVPVAASVVWAHRPQLPDVLHVDIDQAIEFALDWHKEQRRLEIFLEVKRRLQLLEDIGNDPARQAACIAACIADPVTFINDWCWTYDPRNVAVGLPGNVPLLLRPRQEEFVRWCEDRIENRESGLIEKSRDEGATWVYCARALRRWLWWDGWKIGVGSRKLEFVDKRGVIDSILEKVRFLIRNLPDFMIPDGFNERDHMPFMRISNPRNDAVFTGEGGDDIGRGGRSTEYLVDEHANLERPLLVENALSQNVETVFYLSTPRGRGNLFAQKRFGGRIKVFTFYWKDNPDKNFTVRVRVNDGTGERVMTMYPWYEGQKRKKDLKPVTMAQEIDIDYDASVEGILIPKAWVDAAFLLDLPPSGGVTAGLDVSDSGQDRSVYTARSGPRVLRMQDVTADTSAPVDVKVEMLATQDGISLLHYDRMGVGASITATLVRKSQAQEVPFLVQGIANGEKASETLYEDLPDTTARQRFANYATELWWRLYLRFKCTHDVLTGKADHDLNDCISLAALRGTEEEQTLRQQLTQPTTRRMGQSDRLIVDKLGGDRNAPSPDRAESLMYAFAVAPTFEVEPEKPRPTAQDVQNVMTAFTRRLRR</sequence>
<accession>A0ABQ2RWU3</accession>
<dbReference type="Gene3D" id="3.40.50.300">
    <property type="entry name" value="P-loop containing nucleotide triphosphate hydrolases"/>
    <property type="match status" value="1"/>
</dbReference>